<proteinExistence type="inferred from homology"/>
<protein>
    <recommendedName>
        <fullName evidence="3">Serine/threonine-protein kinase 1</fullName>
        <ecNumber evidence="2">2.7.11.1</ecNumber>
    </recommendedName>
</protein>
<evidence type="ECO:0000313" key="16">
    <source>
        <dbReference type="EMBL" id="KAK8741485.1"/>
    </source>
</evidence>
<keyword evidence="6 12" id="KW-0547">Nucleotide-binding</keyword>
<evidence type="ECO:0000256" key="2">
    <source>
        <dbReference type="ARBA" id="ARBA00012513"/>
    </source>
</evidence>
<keyword evidence="5" id="KW-0808">Transferase</keyword>
<dbReference type="InterPro" id="IPR000719">
    <property type="entry name" value="Prot_kinase_dom"/>
</dbReference>
<dbReference type="PROSITE" id="PS50011">
    <property type="entry name" value="PROTEIN_KINASE_DOM"/>
    <property type="match status" value="1"/>
</dbReference>
<dbReference type="EC" id="2.7.11.1" evidence="2"/>
<evidence type="ECO:0000256" key="11">
    <source>
        <dbReference type="ARBA" id="ARBA00048679"/>
    </source>
</evidence>
<evidence type="ECO:0000256" key="13">
    <source>
        <dbReference type="RuleBase" id="RU000304"/>
    </source>
</evidence>
<evidence type="ECO:0000256" key="8">
    <source>
        <dbReference type="ARBA" id="ARBA00022840"/>
    </source>
</evidence>
<dbReference type="Gene3D" id="3.30.200.20">
    <property type="entry name" value="Phosphorylase Kinase, domain 1"/>
    <property type="match status" value="1"/>
</dbReference>
<feature type="domain" description="Protein kinase" evidence="15">
    <location>
        <begin position="86"/>
        <end position="339"/>
    </location>
</feature>
<organism evidence="16 17">
    <name type="scientific">Cherax quadricarinatus</name>
    <name type="common">Australian red claw crayfish</name>
    <dbReference type="NCBI Taxonomy" id="27406"/>
    <lineage>
        <taxon>Eukaryota</taxon>
        <taxon>Metazoa</taxon>
        <taxon>Ecdysozoa</taxon>
        <taxon>Arthropoda</taxon>
        <taxon>Crustacea</taxon>
        <taxon>Multicrustacea</taxon>
        <taxon>Malacostraca</taxon>
        <taxon>Eumalacostraca</taxon>
        <taxon>Eucarida</taxon>
        <taxon>Decapoda</taxon>
        <taxon>Pleocyemata</taxon>
        <taxon>Astacidea</taxon>
        <taxon>Parastacoidea</taxon>
        <taxon>Parastacidae</taxon>
        <taxon>Cherax</taxon>
    </lineage>
</organism>
<evidence type="ECO:0000259" key="15">
    <source>
        <dbReference type="PROSITE" id="PS50011"/>
    </source>
</evidence>
<keyword evidence="7" id="KW-0418">Kinase</keyword>
<feature type="compositionally biased region" description="Low complexity" evidence="14">
    <location>
        <begin position="52"/>
        <end position="64"/>
    </location>
</feature>
<dbReference type="SMART" id="SM00220">
    <property type="entry name" value="S_TKc"/>
    <property type="match status" value="1"/>
</dbReference>
<dbReference type="PANTHER" id="PTHR22984">
    <property type="entry name" value="SERINE/THREONINE-PROTEIN KINASE PIM"/>
    <property type="match status" value="1"/>
</dbReference>
<feature type="region of interest" description="Disordered" evidence="14">
    <location>
        <begin position="342"/>
        <end position="366"/>
    </location>
</feature>
<dbReference type="Pfam" id="PF00069">
    <property type="entry name" value="Pkinase"/>
    <property type="match status" value="1"/>
</dbReference>
<dbReference type="GO" id="GO:0030430">
    <property type="term" value="C:host cell cytoplasm"/>
    <property type="evidence" value="ECO:0007669"/>
    <property type="project" value="UniProtKB-SubCell"/>
</dbReference>
<dbReference type="PROSITE" id="PS00108">
    <property type="entry name" value="PROTEIN_KINASE_ST"/>
    <property type="match status" value="1"/>
</dbReference>
<evidence type="ECO:0000256" key="5">
    <source>
        <dbReference type="ARBA" id="ARBA00022679"/>
    </source>
</evidence>
<keyword evidence="9" id="KW-1035">Host cytoplasm</keyword>
<keyword evidence="4 13" id="KW-0723">Serine/threonine-protein kinase</keyword>
<dbReference type="Gene3D" id="1.10.510.10">
    <property type="entry name" value="Transferase(Phosphotransferase) domain 1"/>
    <property type="match status" value="1"/>
</dbReference>
<sequence length="366" mass="40702">MVDVLVSTKISHIASMAPQSSSVTPAVFCEKTAAATTTCKMCSKCGPITTTTSKPTVPTASPTSNSSRVLVPLPARGSGRPLDETYRVGTVLGKGGFGTVYSGWRVRDGAPVAIKQVAKAKITAWEMVGGRRAPREVALLLRVTHVPNVVKLLDWIERDDSFLLVFERPEPCKDLFDYITERKVIPETEARSLFKQVVDIVRDCHAAGVIHRDIKDENLLVTYDSKGRAVLKLIDFGSGALLSDKSYTDFDGTRVYSPPEWIRHNQYEGVPATVWSLGILLYDIVCGDIPFEHDEQIVAARVQFRTTVDEDCQHLVRWCLRVRPTERPTLDSILQHPWLNNTQPTRIRHPDQTSLDKCSTSSQESL</sequence>
<accession>A0AAW0XEQ1</accession>
<dbReference type="SUPFAM" id="SSF56112">
    <property type="entry name" value="Protein kinase-like (PK-like)"/>
    <property type="match status" value="1"/>
</dbReference>
<dbReference type="CDD" id="cd14005">
    <property type="entry name" value="STKc_PIM"/>
    <property type="match status" value="1"/>
</dbReference>
<dbReference type="Proteomes" id="UP001445076">
    <property type="component" value="Unassembled WGS sequence"/>
</dbReference>
<comment type="catalytic activity">
    <reaction evidence="10">
        <text>L-threonyl-[protein] + ATP = O-phospho-L-threonyl-[protein] + ADP + H(+)</text>
        <dbReference type="Rhea" id="RHEA:46608"/>
        <dbReference type="Rhea" id="RHEA-COMP:11060"/>
        <dbReference type="Rhea" id="RHEA-COMP:11605"/>
        <dbReference type="ChEBI" id="CHEBI:15378"/>
        <dbReference type="ChEBI" id="CHEBI:30013"/>
        <dbReference type="ChEBI" id="CHEBI:30616"/>
        <dbReference type="ChEBI" id="CHEBI:61977"/>
        <dbReference type="ChEBI" id="CHEBI:456216"/>
        <dbReference type="EC" id="2.7.11.1"/>
    </reaction>
</comment>
<comment type="subcellular location">
    <subcellularLocation>
        <location evidence="1">Host cytoplasm</location>
    </subcellularLocation>
</comment>
<evidence type="ECO:0000256" key="12">
    <source>
        <dbReference type="PROSITE-ProRule" id="PRU10141"/>
    </source>
</evidence>
<evidence type="ECO:0000256" key="7">
    <source>
        <dbReference type="ARBA" id="ARBA00022777"/>
    </source>
</evidence>
<gene>
    <name evidence="16" type="ORF">OTU49_002239</name>
</gene>
<reference evidence="16 17" key="1">
    <citation type="journal article" date="2024" name="BMC Genomics">
        <title>Genome assembly of redclaw crayfish (Cherax quadricarinatus) provides insights into its immune adaptation and hypoxia tolerance.</title>
        <authorList>
            <person name="Liu Z."/>
            <person name="Zheng J."/>
            <person name="Li H."/>
            <person name="Fang K."/>
            <person name="Wang S."/>
            <person name="He J."/>
            <person name="Zhou D."/>
            <person name="Weng S."/>
            <person name="Chi M."/>
            <person name="Gu Z."/>
            <person name="He J."/>
            <person name="Li F."/>
            <person name="Wang M."/>
        </authorList>
    </citation>
    <scope>NUCLEOTIDE SEQUENCE [LARGE SCALE GENOMIC DNA]</scope>
    <source>
        <strain evidence="16">ZL_2023a</strain>
    </source>
</reference>
<keyword evidence="8 12" id="KW-0067">ATP-binding</keyword>
<evidence type="ECO:0000256" key="14">
    <source>
        <dbReference type="SAM" id="MobiDB-lite"/>
    </source>
</evidence>
<dbReference type="PROSITE" id="PS00107">
    <property type="entry name" value="PROTEIN_KINASE_ATP"/>
    <property type="match status" value="1"/>
</dbReference>
<evidence type="ECO:0000256" key="6">
    <source>
        <dbReference type="ARBA" id="ARBA00022741"/>
    </source>
</evidence>
<dbReference type="GO" id="GO:0005737">
    <property type="term" value="C:cytoplasm"/>
    <property type="evidence" value="ECO:0007669"/>
    <property type="project" value="TreeGrafter"/>
</dbReference>
<evidence type="ECO:0000256" key="3">
    <source>
        <dbReference type="ARBA" id="ARBA00016885"/>
    </source>
</evidence>
<evidence type="ECO:0000256" key="10">
    <source>
        <dbReference type="ARBA" id="ARBA00047899"/>
    </source>
</evidence>
<feature type="compositionally biased region" description="Polar residues" evidence="14">
    <location>
        <begin position="352"/>
        <end position="366"/>
    </location>
</feature>
<evidence type="ECO:0000256" key="1">
    <source>
        <dbReference type="ARBA" id="ARBA00004192"/>
    </source>
</evidence>
<dbReference type="InterPro" id="IPR008271">
    <property type="entry name" value="Ser/Thr_kinase_AS"/>
</dbReference>
<keyword evidence="17" id="KW-1185">Reference proteome</keyword>
<dbReference type="InterPro" id="IPR011009">
    <property type="entry name" value="Kinase-like_dom_sf"/>
</dbReference>
<dbReference type="InterPro" id="IPR017441">
    <property type="entry name" value="Protein_kinase_ATP_BS"/>
</dbReference>
<dbReference type="EMBL" id="JARKIK010000030">
    <property type="protein sequence ID" value="KAK8741485.1"/>
    <property type="molecule type" value="Genomic_DNA"/>
</dbReference>
<dbReference type="InterPro" id="IPR051138">
    <property type="entry name" value="PIM_Ser/Thr_kinase"/>
</dbReference>
<feature type="region of interest" description="Disordered" evidence="14">
    <location>
        <begin position="52"/>
        <end position="74"/>
    </location>
</feature>
<dbReference type="GO" id="GO:0005524">
    <property type="term" value="F:ATP binding"/>
    <property type="evidence" value="ECO:0007669"/>
    <property type="project" value="UniProtKB-UniRule"/>
</dbReference>
<dbReference type="GO" id="GO:0004674">
    <property type="term" value="F:protein serine/threonine kinase activity"/>
    <property type="evidence" value="ECO:0007669"/>
    <property type="project" value="UniProtKB-KW"/>
</dbReference>
<comment type="similarity">
    <text evidence="13">Belongs to the protein kinase superfamily.</text>
</comment>
<comment type="caution">
    <text evidence="16">The sequence shown here is derived from an EMBL/GenBank/DDBJ whole genome shotgun (WGS) entry which is preliminary data.</text>
</comment>
<dbReference type="PANTHER" id="PTHR22984:SF25">
    <property type="entry name" value="PROTEIN KINASE DOMAIN-CONTAINING PROTEIN"/>
    <property type="match status" value="1"/>
</dbReference>
<dbReference type="FunFam" id="1.10.510.10:FF:000571">
    <property type="entry name" value="Maternal embryonic leucine zipper kinase"/>
    <property type="match status" value="1"/>
</dbReference>
<evidence type="ECO:0000256" key="4">
    <source>
        <dbReference type="ARBA" id="ARBA00022527"/>
    </source>
</evidence>
<dbReference type="AlphaFoldDB" id="A0AAW0XEQ1"/>
<name>A0AAW0XEQ1_CHEQU</name>
<evidence type="ECO:0000313" key="17">
    <source>
        <dbReference type="Proteomes" id="UP001445076"/>
    </source>
</evidence>
<evidence type="ECO:0000256" key="9">
    <source>
        <dbReference type="ARBA" id="ARBA00023200"/>
    </source>
</evidence>
<feature type="binding site" evidence="12">
    <location>
        <position position="115"/>
    </location>
    <ligand>
        <name>ATP</name>
        <dbReference type="ChEBI" id="CHEBI:30616"/>
    </ligand>
</feature>
<comment type="catalytic activity">
    <reaction evidence="11">
        <text>L-seryl-[protein] + ATP = O-phospho-L-seryl-[protein] + ADP + H(+)</text>
        <dbReference type="Rhea" id="RHEA:17989"/>
        <dbReference type="Rhea" id="RHEA-COMP:9863"/>
        <dbReference type="Rhea" id="RHEA-COMP:11604"/>
        <dbReference type="ChEBI" id="CHEBI:15378"/>
        <dbReference type="ChEBI" id="CHEBI:29999"/>
        <dbReference type="ChEBI" id="CHEBI:30616"/>
        <dbReference type="ChEBI" id="CHEBI:83421"/>
        <dbReference type="ChEBI" id="CHEBI:456216"/>
        <dbReference type="EC" id="2.7.11.1"/>
    </reaction>
</comment>